<dbReference type="GO" id="GO:0046872">
    <property type="term" value="F:metal ion binding"/>
    <property type="evidence" value="ECO:0007669"/>
    <property type="project" value="UniProtKB-KW"/>
</dbReference>
<dbReference type="PIRSF" id="PIRSF006232">
    <property type="entry name" value="Pirin"/>
    <property type="match status" value="1"/>
</dbReference>
<evidence type="ECO:0000313" key="5">
    <source>
        <dbReference type="EMBL" id="GFH17881.1"/>
    </source>
</evidence>
<sequence>MSQPTFRPHPHAGFSAVTYLLPGSPGSFMNRDSRGNKELIHPGDVHWTTAGSGVVHEEVPVQAGVSCQGLQIFVNLPPQLKSVEPMADHLSSDAIPLYSSPDNAKVRVIAGSVGGVTSPLQLVYPVTLLHVQLPQGSSLQHKVPPGHSVLLLVLEGEVRVAQGLPAAPSSWTHLPFASAADMQGEGEVQPIGAPVVWRGPFCGNSTAEVERWARAYQ</sequence>
<dbReference type="InterPro" id="IPR012093">
    <property type="entry name" value="Pirin"/>
</dbReference>
<feature type="binding site" evidence="2">
    <location>
        <position position="11"/>
    </location>
    <ligand>
        <name>Fe cation</name>
        <dbReference type="ChEBI" id="CHEBI:24875"/>
    </ligand>
</feature>
<comment type="similarity">
    <text evidence="1 3">Belongs to the pirin family.</text>
</comment>
<accession>A0A699Z6Y0</accession>
<feature type="binding site" evidence="2">
    <location>
        <position position="56"/>
    </location>
    <ligand>
        <name>Fe cation</name>
        <dbReference type="ChEBI" id="CHEBI:24875"/>
    </ligand>
</feature>
<feature type="binding site" evidence="2">
    <location>
        <position position="9"/>
    </location>
    <ligand>
        <name>Fe cation</name>
        <dbReference type="ChEBI" id="CHEBI:24875"/>
    </ligand>
</feature>
<evidence type="ECO:0000313" key="6">
    <source>
        <dbReference type="Proteomes" id="UP000485058"/>
    </source>
</evidence>
<dbReference type="Proteomes" id="UP000485058">
    <property type="component" value="Unassembled WGS sequence"/>
</dbReference>
<dbReference type="PANTHER" id="PTHR13903">
    <property type="entry name" value="PIRIN-RELATED"/>
    <property type="match status" value="1"/>
</dbReference>
<dbReference type="InterPro" id="IPR014710">
    <property type="entry name" value="RmlC-like_jellyroll"/>
</dbReference>
<comment type="caution">
    <text evidence="5">The sequence shown here is derived from an EMBL/GenBank/DDBJ whole genome shotgun (WGS) entry which is preliminary data.</text>
</comment>
<feature type="non-terminal residue" evidence="5">
    <location>
        <position position="1"/>
    </location>
</feature>
<reference evidence="5 6" key="1">
    <citation type="submission" date="2020-02" db="EMBL/GenBank/DDBJ databases">
        <title>Draft genome sequence of Haematococcus lacustris strain NIES-144.</title>
        <authorList>
            <person name="Morimoto D."/>
            <person name="Nakagawa S."/>
            <person name="Yoshida T."/>
            <person name="Sawayama S."/>
        </authorList>
    </citation>
    <scope>NUCLEOTIDE SEQUENCE [LARGE SCALE GENOMIC DNA]</scope>
    <source>
        <strain evidence="5 6">NIES-144</strain>
    </source>
</reference>
<evidence type="ECO:0000259" key="4">
    <source>
        <dbReference type="Pfam" id="PF02678"/>
    </source>
</evidence>
<feature type="binding site" evidence="2">
    <location>
        <position position="58"/>
    </location>
    <ligand>
        <name>Fe cation</name>
        <dbReference type="ChEBI" id="CHEBI:24875"/>
    </ligand>
</feature>
<evidence type="ECO:0000256" key="2">
    <source>
        <dbReference type="PIRSR" id="PIRSR006232-1"/>
    </source>
</evidence>
<keyword evidence="2" id="KW-0479">Metal-binding</keyword>
<dbReference type="CDD" id="cd02247">
    <property type="entry name" value="cupin_pirin_C"/>
    <property type="match status" value="1"/>
</dbReference>
<dbReference type="SUPFAM" id="SSF51182">
    <property type="entry name" value="RmlC-like cupins"/>
    <property type="match status" value="1"/>
</dbReference>
<feature type="domain" description="Pirin N-terminal" evidence="4">
    <location>
        <begin position="5"/>
        <end position="74"/>
    </location>
</feature>
<dbReference type="Gene3D" id="2.60.120.10">
    <property type="entry name" value="Jelly Rolls"/>
    <property type="match status" value="2"/>
</dbReference>
<dbReference type="InterPro" id="IPR003829">
    <property type="entry name" value="Pirin_N_dom"/>
</dbReference>
<protein>
    <recommendedName>
        <fullName evidence="4">Pirin N-terminal domain-containing protein</fullName>
    </recommendedName>
</protein>
<dbReference type="InterPro" id="IPR011051">
    <property type="entry name" value="RmlC_Cupin_sf"/>
</dbReference>
<gene>
    <name evidence="5" type="ORF">HaLaN_14602</name>
</gene>
<organism evidence="5 6">
    <name type="scientific">Haematococcus lacustris</name>
    <name type="common">Green alga</name>
    <name type="synonym">Haematococcus pluvialis</name>
    <dbReference type="NCBI Taxonomy" id="44745"/>
    <lineage>
        <taxon>Eukaryota</taxon>
        <taxon>Viridiplantae</taxon>
        <taxon>Chlorophyta</taxon>
        <taxon>core chlorophytes</taxon>
        <taxon>Chlorophyceae</taxon>
        <taxon>CS clade</taxon>
        <taxon>Chlamydomonadales</taxon>
        <taxon>Haematococcaceae</taxon>
        <taxon>Haematococcus</taxon>
    </lineage>
</organism>
<feature type="non-terminal residue" evidence="5">
    <location>
        <position position="217"/>
    </location>
</feature>
<keyword evidence="2" id="KW-0408">Iron</keyword>
<evidence type="ECO:0000256" key="3">
    <source>
        <dbReference type="RuleBase" id="RU003457"/>
    </source>
</evidence>
<dbReference type="PANTHER" id="PTHR13903:SF8">
    <property type="entry name" value="PIRIN"/>
    <property type="match status" value="1"/>
</dbReference>
<dbReference type="AlphaFoldDB" id="A0A699Z6Y0"/>
<proteinExistence type="inferred from homology"/>
<name>A0A699Z6Y0_HAELA</name>
<keyword evidence="6" id="KW-1185">Reference proteome</keyword>
<evidence type="ECO:0000256" key="1">
    <source>
        <dbReference type="ARBA" id="ARBA00008416"/>
    </source>
</evidence>
<comment type="cofactor">
    <cofactor evidence="2">
        <name>Fe cation</name>
        <dbReference type="ChEBI" id="CHEBI:24875"/>
    </cofactor>
    <text evidence="2">Binds 1 Fe cation per subunit.</text>
</comment>
<dbReference type="Pfam" id="PF02678">
    <property type="entry name" value="Pirin"/>
    <property type="match status" value="1"/>
</dbReference>
<dbReference type="EMBL" id="BLLF01001217">
    <property type="protein sequence ID" value="GFH17881.1"/>
    <property type="molecule type" value="Genomic_DNA"/>
</dbReference>